<protein>
    <submittedName>
        <fullName evidence="1">Uncharacterized protein</fullName>
    </submittedName>
</protein>
<evidence type="ECO:0000313" key="2">
    <source>
        <dbReference type="Proteomes" id="UP001148662"/>
    </source>
</evidence>
<accession>A0ACC1T7D0</accession>
<sequence>MTTSTSNSAIAAVYKAELVYNYSTIACLAFVCYEYLITLKYEYEFLWRRKWTGSTWLFLANRYVLLAVIILTQVALQICHNITLTNFLDVFYELPVLILAVFSALRVFALLDRAYATAGCVFALGLVPVLVYFSYISTKSASSPIIMWTIQFWARHVTMITRYLPQRCSTTLAGLMCMMSADVIAVITTWMKTYRHVRQGTSIGMNVGFSTAILHFGTLYFVVLCVVNVADILILSIPAFQTADPMANFSNILPNIVLSRFLINLRQVNSAEYSNNSIHFSRFSVPNFHVPTLPSIIGNLGEPMADEDRFTYDEEHDDMESPDNCPHELVSPAKEDIEETPNTSNSTSGGIEEVWERLK</sequence>
<name>A0ACC1T7D0_9APHY</name>
<organism evidence="1 2">
    <name type="scientific">Phlebia brevispora</name>
    <dbReference type="NCBI Taxonomy" id="194682"/>
    <lineage>
        <taxon>Eukaryota</taxon>
        <taxon>Fungi</taxon>
        <taxon>Dikarya</taxon>
        <taxon>Basidiomycota</taxon>
        <taxon>Agaricomycotina</taxon>
        <taxon>Agaricomycetes</taxon>
        <taxon>Polyporales</taxon>
        <taxon>Meruliaceae</taxon>
        <taxon>Phlebia</taxon>
    </lineage>
</organism>
<keyword evidence="2" id="KW-1185">Reference proteome</keyword>
<comment type="caution">
    <text evidence="1">The sequence shown here is derived from an EMBL/GenBank/DDBJ whole genome shotgun (WGS) entry which is preliminary data.</text>
</comment>
<proteinExistence type="predicted"/>
<evidence type="ECO:0000313" key="1">
    <source>
        <dbReference type="EMBL" id="KAJ3554759.1"/>
    </source>
</evidence>
<dbReference type="EMBL" id="JANHOG010000399">
    <property type="protein sequence ID" value="KAJ3554759.1"/>
    <property type="molecule type" value="Genomic_DNA"/>
</dbReference>
<gene>
    <name evidence="1" type="ORF">NM688_g2940</name>
</gene>
<reference evidence="1" key="1">
    <citation type="submission" date="2022-07" db="EMBL/GenBank/DDBJ databases">
        <title>Genome Sequence of Phlebia brevispora.</title>
        <authorList>
            <person name="Buettner E."/>
        </authorList>
    </citation>
    <scope>NUCLEOTIDE SEQUENCE</scope>
    <source>
        <strain evidence="1">MPL23</strain>
    </source>
</reference>
<dbReference type="Proteomes" id="UP001148662">
    <property type="component" value="Unassembled WGS sequence"/>
</dbReference>